<name>A0AAD5JZF7_9FUNG</name>
<dbReference type="AlphaFoldDB" id="A0AAD5JZF7"/>
<keyword evidence="2" id="KW-1185">Reference proteome</keyword>
<evidence type="ECO:0000313" key="1">
    <source>
        <dbReference type="EMBL" id="KAI9261587.1"/>
    </source>
</evidence>
<evidence type="ECO:0000313" key="2">
    <source>
        <dbReference type="Proteomes" id="UP001209540"/>
    </source>
</evidence>
<gene>
    <name evidence="1" type="ORF">BDA99DRAFT_537972</name>
</gene>
<accession>A0AAD5JZF7</accession>
<comment type="caution">
    <text evidence="1">The sequence shown here is derived from an EMBL/GenBank/DDBJ whole genome shotgun (WGS) entry which is preliminary data.</text>
</comment>
<protein>
    <submittedName>
        <fullName evidence="1">Uncharacterized protein</fullName>
    </submittedName>
</protein>
<proteinExistence type="predicted"/>
<sequence length="224" mass="25095">MGEAPLDLMIANILHRATPKSDLEDSLVQYFIANLFDNVFQTESILEANCMLNWGLRVSSRQTDSLEENENMTMNIANLNQTISYLRHKDKVVWMCHVRRRYCRFSFALSGGGAEPGRCRGCSINLRAGVKQPVIGGVLISGIVMHTYKMELTDVGIYRMTELSQTSTLRNMQELTLVPTIVANLLQLRDVILTTASKSRTHLREIPKDVLASADPPKPGCKIV</sequence>
<reference evidence="1" key="1">
    <citation type="journal article" date="2022" name="IScience">
        <title>Evolution of zygomycete secretomes and the origins of terrestrial fungal ecologies.</title>
        <authorList>
            <person name="Chang Y."/>
            <person name="Wang Y."/>
            <person name="Mondo S."/>
            <person name="Ahrendt S."/>
            <person name="Andreopoulos W."/>
            <person name="Barry K."/>
            <person name="Beard J."/>
            <person name="Benny G.L."/>
            <person name="Blankenship S."/>
            <person name="Bonito G."/>
            <person name="Cuomo C."/>
            <person name="Desiro A."/>
            <person name="Gervers K.A."/>
            <person name="Hundley H."/>
            <person name="Kuo A."/>
            <person name="LaButti K."/>
            <person name="Lang B.F."/>
            <person name="Lipzen A."/>
            <person name="O'Donnell K."/>
            <person name="Pangilinan J."/>
            <person name="Reynolds N."/>
            <person name="Sandor L."/>
            <person name="Smith M.E."/>
            <person name="Tsang A."/>
            <person name="Grigoriev I.V."/>
            <person name="Stajich J.E."/>
            <person name="Spatafora J.W."/>
        </authorList>
    </citation>
    <scope>NUCLEOTIDE SEQUENCE</scope>
    <source>
        <strain evidence="1">RSA 2281</strain>
    </source>
</reference>
<dbReference type="EMBL" id="JAIXMP010000015">
    <property type="protein sequence ID" value="KAI9261587.1"/>
    <property type="molecule type" value="Genomic_DNA"/>
</dbReference>
<organism evidence="1 2">
    <name type="scientific">Phascolomyces articulosus</name>
    <dbReference type="NCBI Taxonomy" id="60185"/>
    <lineage>
        <taxon>Eukaryota</taxon>
        <taxon>Fungi</taxon>
        <taxon>Fungi incertae sedis</taxon>
        <taxon>Mucoromycota</taxon>
        <taxon>Mucoromycotina</taxon>
        <taxon>Mucoromycetes</taxon>
        <taxon>Mucorales</taxon>
        <taxon>Lichtheimiaceae</taxon>
        <taxon>Phascolomyces</taxon>
    </lineage>
</organism>
<reference evidence="1" key="2">
    <citation type="submission" date="2023-02" db="EMBL/GenBank/DDBJ databases">
        <authorList>
            <consortium name="DOE Joint Genome Institute"/>
            <person name="Mondo S.J."/>
            <person name="Chang Y."/>
            <person name="Wang Y."/>
            <person name="Ahrendt S."/>
            <person name="Andreopoulos W."/>
            <person name="Barry K."/>
            <person name="Beard J."/>
            <person name="Benny G.L."/>
            <person name="Blankenship S."/>
            <person name="Bonito G."/>
            <person name="Cuomo C."/>
            <person name="Desiro A."/>
            <person name="Gervers K.A."/>
            <person name="Hundley H."/>
            <person name="Kuo A."/>
            <person name="LaButti K."/>
            <person name="Lang B.F."/>
            <person name="Lipzen A."/>
            <person name="O'Donnell K."/>
            <person name="Pangilinan J."/>
            <person name="Reynolds N."/>
            <person name="Sandor L."/>
            <person name="Smith M.W."/>
            <person name="Tsang A."/>
            <person name="Grigoriev I.V."/>
            <person name="Stajich J.E."/>
            <person name="Spatafora J.W."/>
        </authorList>
    </citation>
    <scope>NUCLEOTIDE SEQUENCE</scope>
    <source>
        <strain evidence="1">RSA 2281</strain>
    </source>
</reference>
<dbReference type="Proteomes" id="UP001209540">
    <property type="component" value="Unassembled WGS sequence"/>
</dbReference>